<sequence length="108" mass="12172">MWGCGRCDESSAWGVAEEDAAAGDELRRGTWMAEDVAVPVTISGVDPVNGGITGDDSFGAWLLIPCKYHLIHGRNRQIPDMFHLILRKYHLIRGRNRLILDMFHLILR</sequence>
<reference evidence="1" key="2">
    <citation type="submission" date="2015-03" db="UniProtKB">
        <authorList>
            <consortium name="EnsemblPlants"/>
        </authorList>
    </citation>
    <scope>IDENTIFICATION</scope>
</reference>
<accession>A0A0D3F5Y5</accession>
<dbReference type="Proteomes" id="UP000026960">
    <property type="component" value="Chromosome 2"/>
</dbReference>
<reference evidence="1" key="1">
    <citation type="journal article" date="2009" name="Rice">
        <title>De Novo Next Generation Sequencing of Plant Genomes.</title>
        <authorList>
            <person name="Rounsley S."/>
            <person name="Marri P.R."/>
            <person name="Yu Y."/>
            <person name="He R."/>
            <person name="Sisneros N."/>
            <person name="Goicoechea J.L."/>
            <person name="Lee S.J."/>
            <person name="Angelova A."/>
            <person name="Kudrna D."/>
            <person name="Luo M."/>
            <person name="Affourtit J."/>
            <person name="Desany B."/>
            <person name="Knight J."/>
            <person name="Niazi F."/>
            <person name="Egholm M."/>
            <person name="Wing R.A."/>
        </authorList>
    </citation>
    <scope>NUCLEOTIDE SEQUENCE [LARGE SCALE GENOMIC DNA]</scope>
    <source>
        <strain evidence="1">cv. IRGC 105608</strain>
    </source>
</reference>
<protein>
    <submittedName>
        <fullName evidence="1">Uncharacterized protein</fullName>
    </submittedName>
</protein>
<keyword evidence="2" id="KW-1185">Reference proteome</keyword>
<dbReference type="PaxDb" id="65489-OBART02G19060.1"/>
<dbReference type="EnsemblPlants" id="OBART02G19060.1">
    <property type="protein sequence ID" value="OBART02G19060.1"/>
    <property type="gene ID" value="OBART02G19060"/>
</dbReference>
<dbReference type="Gramene" id="OBART02G19060.1">
    <property type="protein sequence ID" value="OBART02G19060.1"/>
    <property type="gene ID" value="OBART02G19060"/>
</dbReference>
<proteinExistence type="predicted"/>
<organism evidence="1">
    <name type="scientific">Oryza barthii</name>
    <dbReference type="NCBI Taxonomy" id="65489"/>
    <lineage>
        <taxon>Eukaryota</taxon>
        <taxon>Viridiplantae</taxon>
        <taxon>Streptophyta</taxon>
        <taxon>Embryophyta</taxon>
        <taxon>Tracheophyta</taxon>
        <taxon>Spermatophyta</taxon>
        <taxon>Magnoliopsida</taxon>
        <taxon>Liliopsida</taxon>
        <taxon>Poales</taxon>
        <taxon>Poaceae</taxon>
        <taxon>BOP clade</taxon>
        <taxon>Oryzoideae</taxon>
        <taxon>Oryzeae</taxon>
        <taxon>Oryzinae</taxon>
        <taxon>Oryza</taxon>
    </lineage>
</organism>
<dbReference type="HOGENOM" id="CLU_159596_0_0_1"/>
<evidence type="ECO:0000313" key="1">
    <source>
        <dbReference type="EnsemblPlants" id="OBART02G19060.1"/>
    </source>
</evidence>
<dbReference type="AlphaFoldDB" id="A0A0D3F5Y5"/>
<evidence type="ECO:0000313" key="2">
    <source>
        <dbReference type="Proteomes" id="UP000026960"/>
    </source>
</evidence>
<name>A0A0D3F5Y5_9ORYZ</name>